<dbReference type="GO" id="GO:0005737">
    <property type="term" value="C:cytoplasm"/>
    <property type="evidence" value="ECO:0007669"/>
    <property type="project" value="UniProtKB-SubCell"/>
</dbReference>
<dbReference type="AlphaFoldDB" id="A0AAJ0HN32"/>
<dbReference type="SUPFAM" id="SSF48371">
    <property type="entry name" value="ARM repeat"/>
    <property type="match status" value="1"/>
</dbReference>
<name>A0AAJ0HN32_9PEZI</name>
<dbReference type="CDD" id="cd07920">
    <property type="entry name" value="Pumilio"/>
    <property type="match status" value="1"/>
</dbReference>
<feature type="repeat" description="Pumilio" evidence="8">
    <location>
        <begin position="617"/>
        <end position="652"/>
    </location>
</feature>
<sequence length="764" mass="83946">MQAAIGQRGPTRPKAATASDPSTNGFGFSYSDLPEDLFDSELRLNGYANSKRPSQDTTFLSRFGSTSRDPPTSSHSETDMHGQTNPFGEFFGGQAQNASHSQRPSITGPISFPSQNNRPYSHVAGQQADDISVEEKFRASLVLNDIQGGTSNGMPALSTYGTAPHLSQFNPMSQPWGPNGPAQGYQADFAKEAFSTSMGFEKRGSVTDRNSPAGSTYRAGFGSPKSFTGTPQPVPDPWNRPASRDHRIAPEPERRGPSHQFQPPQTAAYYQNNLNFYNAHAYQQYSSPIYPDPYPGNFRHPVPGTPAYAMAMNPIYPVPNGVPSRPGKDQDPAKGVRSALLEEFRSTSKSNKRFELKNIYNHIVEFSGDQHGSRFIQEKLETANSDEKDQVFREIEPNALQLMKDVFGNYVIQKFFEHGNQVQKKVLAGAMKGKVADLSMQMYACRVVQKALEHILVEQQALLVSELEPDILKVVKDQNGNHVVQKIIELVPRQYIGFIMDCFKGRVSELSSHLYGCRVIQRVLEHGNDEDKAAIMNEIHHCTQMLITDQYGNYVTQHVIQHGKLEDREKIIAIVMSQLLTLSKHKFASNVVEKAIEKCTPETRHIIRERLSVAGEDLNGALPLMIKDQYGNYVIQKLLSVLKGKERDDFVEVVRPVVMPFKKVVAGRQIAVVDRLIVAINTPTPRGNPTPSSTAPASPTLQVDINSAVPTPNLTMGQNSPSSSPPSTNASAVEESVGETVKRASAKLSSAQVTGSPGAGVDAI</sequence>
<dbReference type="PANTHER" id="PTHR12537:SF12">
    <property type="entry name" value="MATERNAL PROTEIN PUMILIO"/>
    <property type="match status" value="1"/>
</dbReference>
<dbReference type="PROSITE" id="PS50303">
    <property type="entry name" value="PUM_HD"/>
    <property type="match status" value="1"/>
</dbReference>
<dbReference type="InterPro" id="IPR033133">
    <property type="entry name" value="PUM-HD"/>
</dbReference>
<feature type="domain" description="PUM-HD" evidence="10">
    <location>
        <begin position="336"/>
        <end position="678"/>
    </location>
</feature>
<evidence type="ECO:0000256" key="3">
    <source>
        <dbReference type="ARBA" id="ARBA00022737"/>
    </source>
</evidence>
<evidence type="ECO:0000313" key="12">
    <source>
        <dbReference type="Proteomes" id="UP001275084"/>
    </source>
</evidence>
<feature type="repeat" description="Pumilio" evidence="8">
    <location>
        <begin position="466"/>
        <end position="501"/>
    </location>
</feature>
<keyword evidence="2" id="KW-0963">Cytoplasm</keyword>
<evidence type="ECO:0000256" key="4">
    <source>
        <dbReference type="ARBA" id="ARBA00022884"/>
    </source>
</evidence>
<evidence type="ECO:0000256" key="9">
    <source>
        <dbReference type="SAM" id="MobiDB-lite"/>
    </source>
</evidence>
<proteinExistence type="inferred from homology"/>
<feature type="repeat" description="Pumilio" evidence="8">
    <location>
        <begin position="502"/>
        <end position="537"/>
    </location>
</feature>
<feature type="repeat" description="Pumilio" evidence="8">
    <location>
        <begin position="574"/>
        <end position="609"/>
    </location>
</feature>
<comment type="subcellular location">
    <subcellularLocation>
        <location evidence="1">Cytoplasm</location>
    </subcellularLocation>
</comment>
<dbReference type="PROSITE" id="PS50302">
    <property type="entry name" value="PUM"/>
    <property type="match status" value="8"/>
</dbReference>
<dbReference type="EMBL" id="JAUIQD010000003">
    <property type="protein sequence ID" value="KAK3357638.1"/>
    <property type="molecule type" value="Genomic_DNA"/>
</dbReference>
<evidence type="ECO:0000313" key="11">
    <source>
        <dbReference type="EMBL" id="KAK3357638.1"/>
    </source>
</evidence>
<feature type="compositionally biased region" description="Polar residues" evidence="9">
    <location>
        <begin position="707"/>
        <end position="719"/>
    </location>
</feature>
<feature type="repeat" description="Pumilio" evidence="8">
    <location>
        <begin position="394"/>
        <end position="429"/>
    </location>
</feature>
<gene>
    <name evidence="11" type="ORF">B0T25DRAFT_453008</name>
</gene>
<dbReference type="InterPro" id="IPR001313">
    <property type="entry name" value="Pumilio_RNA-bd_rpt"/>
</dbReference>
<dbReference type="GO" id="GO:0003730">
    <property type="term" value="F:mRNA 3'-UTR binding"/>
    <property type="evidence" value="ECO:0007669"/>
    <property type="project" value="TreeGrafter"/>
</dbReference>
<comment type="function">
    <text evidence="5">RNA-binding nucleolar protein required for pre-rRNA processing. Involved in production of 18S rRNA and assembly of small ribosomal subunit.</text>
</comment>
<feature type="repeat" description="Pumilio" evidence="8">
    <location>
        <begin position="430"/>
        <end position="465"/>
    </location>
</feature>
<evidence type="ECO:0000256" key="5">
    <source>
        <dbReference type="ARBA" id="ARBA00024893"/>
    </source>
</evidence>
<keyword evidence="4" id="KW-0694">RNA-binding</keyword>
<feature type="region of interest" description="Disordered" evidence="9">
    <location>
        <begin position="681"/>
        <end position="700"/>
    </location>
</feature>
<organism evidence="11 12">
    <name type="scientific">Lasiosphaeria hispida</name>
    <dbReference type="NCBI Taxonomy" id="260671"/>
    <lineage>
        <taxon>Eukaryota</taxon>
        <taxon>Fungi</taxon>
        <taxon>Dikarya</taxon>
        <taxon>Ascomycota</taxon>
        <taxon>Pezizomycotina</taxon>
        <taxon>Sordariomycetes</taxon>
        <taxon>Sordariomycetidae</taxon>
        <taxon>Sordariales</taxon>
        <taxon>Lasiosphaeriaceae</taxon>
        <taxon>Lasiosphaeria</taxon>
    </lineage>
</organism>
<feature type="repeat" description="Pumilio" evidence="8">
    <location>
        <begin position="358"/>
        <end position="393"/>
    </location>
</feature>
<reference evidence="11" key="1">
    <citation type="journal article" date="2023" name="Mol. Phylogenet. Evol.">
        <title>Genome-scale phylogeny and comparative genomics of the fungal order Sordariales.</title>
        <authorList>
            <person name="Hensen N."/>
            <person name="Bonometti L."/>
            <person name="Westerberg I."/>
            <person name="Brannstrom I.O."/>
            <person name="Guillou S."/>
            <person name="Cros-Aarteil S."/>
            <person name="Calhoun S."/>
            <person name="Haridas S."/>
            <person name="Kuo A."/>
            <person name="Mondo S."/>
            <person name="Pangilinan J."/>
            <person name="Riley R."/>
            <person name="LaButti K."/>
            <person name="Andreopoulos B."/>
            <person name="Lipzen A."/>
            <person name="Chen C."/>
            <person name="Yan M."/>
            <person name="Daum C."/>
            <person name="Ng V."/>
            <person name="Clum A."/>
            <person name="Steindorff A."/>
            <person name="Ohm R.A."/>
            <person name="Martin F."/>
            <person name="Silar P."/>
            <person name="Natvig D.O."/>
            <person name="Lalanne C."/>
            <person name="Gautier V."/>
            <person name="Ament-Velasquez S.L."/>
            <person name="Kruys A."/>
            <person name="Hutchinson M.I."/>
            <person name="Powell A.J."/>
            <person name="Barry K."/>
            <person name="Miller A.N."/>
            <person name="Grigoriev I.V."/>
            <person name="Debuchy R."/>
            <person name="Gladieux P."/>
            <person name="Hiltunen Thoren M."/>
            <person name="Johannesson H."/>
        </authorList>
    </citation>
    <scope>NUCLEOTIDE SEQUENCE</scope>
    <source>
        <strain evidence="11">CBS 955.72</strain>
    </source>
</reference>
<feature type="compositionally biased region" description="Basic and acidic residues" evidence="9">
    <location>
        <begin position="242"/>
        <end position="256"/>
    </location>
</feature>
<evidence type="ECO:0000256" key="2">
    <source>
        <dbReference type="ARBA" id="ARBA00022490"/>
    </source>
</evidence>
<feature type="compositionally biased region" description="Polar residues" evidence="9">
    <location>
        <begin position="47"/>
        <end position="86"/>
    </location>
</feature>
<evidence type="ECO:0000256" key="6">
    <source>
        <dbReference type="ARBA" id="ARBA00060736"/>
    </source>
</evidence>
<dbReference type="Gene3D" id="1.25.10.10">
    <property type="entry name" value="Leucine-rich Repeat Variant"/>
    <property type="match status" value="1"/>
</dbReference>
<keyword evidence="3" id="KW-0677">Repeat</keyword>
<feature type="region of interest" description="Disordered" evidence="9">
    <location>
        <begin position="707"/>
        <end position="764"/>
    </location>
</feature>
<feature type="region of interest" description="Disordered" evidence="9">
    <location>
        <begin position="200"/>
        <end position="264"/>
    </location>
</feature>
<evidence type="ECO:0000256" key="7">
    <source>
        <dbReference type="ARBA" id="ARBA00081811"/>
    </source>
</evidence>
<feature type="region of interest" description="Disordered" evidence="9">
    <location>
        <begin position="47"/>
        <end position="122"/>
    </location>
</feature>
<evidence type="ECO:0000259" key="10">
    <source>
        <dbReference type="PROSITE" id="PS50303"/>
    </source>
</evidence>
<comment type="caution">
    <text evidence="11">The sequence shown here is derived from an EMBL/GenBank/DDBJ whole genome shotgun (WGS) entry which is preliminary data.</text>
</comment>
<evidence type="ECO:0000256" key="1">
    <source>
        <dbReference type="ARBA" id="ARBA00004496"/>
    </source>
</evidence>
<dbReference type="PANTHER" id="PTHR12537">
    <property type="entry name" value="RNA BINDING PROTEIN PUMILIO-RELATED"/>
    <property type="match status" value="1"/>
</dbReference>
<keyword evidence="12" id="KW-1185">Reference proteome</keyword>
<accession>A0AAJ0HN32</accession>
<dbReference type="SMART" id="SM00025">
    <property type="entry name" value="Pumilio"/>
    <property type="match status" value="8"/>
</dbReference>
<feature type="compositionally biased region" description="Low complexity" evidence="9">
    <location>
        <begin position="689"/>
        <end position="700"/>
    </location>
</feature>
<reference evidence="11" key="2">
    <citation type="submission" date="2023-06" db="EMBL/GenBank/DDBJ databases">
        <authorList>
            <consortium name="Lawrence Berkeley National Laboratory"/>
            <person name="Haridas S."/>
            <person name="Hensen N."/>
            <person name="Bonometti L."/>
            <person name="Westerberg I."/>
            <person name="Brannstrom I.O."/>
            <person name="Guillou S."/>
            <person name="Cros-Aarteil S."/>
            <person name="Calhoun S."/>
            <person name="Kuo A."/>
            <person name="Mondo S."/>
            <person name="Pangilinan J."/>
            <person name="Riley R."/>
            <person name="Labutti K."/>
            <person name="Andreopoulos B."/>
            <person name="Lipzen A."/>
            <person name="Chen C."/>
            <person name="Yanf M."/>
            <person name="Daum C."/>
            <person name="Ng V."/>
            <person name="Clum A."/>
            <person name="Steindorff A."/>
            <person name="Ohm R."/>
            <person name="Martin F."/>
            <person name="Silar P."/>
            <person name="Natvig D."/>
            <person name="Lalanne C."/>
            <person name="Gautier V."/>
            <person name="Ament-Velasquez S.L."/>
            <person name="Kruys A."/>
            <person name="Hutchinson M.I."/>
            <person name="Powell A.J."/>
            <person name="Barry K."/>
            <person name="Miller A.N."/>
            <person name="Grigoriev I.V."/>
            <person name="Debuchy R."/>
            <person name="Gladieux P."/>
            <person name="Thoren M.H."/>
            <person name="Johannesson H."/>
        </authorList>
    </citation>
    <scope>NUCLEOTIDE SEQUENCE</scope>
    <source>
        <strain evidence="11">CBS 955.72</strain>
    </source>
</reference>
<dbReference type="InterPro" id="IPR016024">
    <property type="entry name" value="ARM-type_fold"/>
</dbReference>
<dbReference type="Pfam" id="PF00806">
    <property type="entry name" value="PUF"/>
    <property type="match status" value="8"/>
</dbReference>
<dbReference type="FunFam" id="1.25.10.10:FF:000004">
    <property type="entry name" value="Pumilio homolog 1 isoform 2"/>
    <property type="match status" value="1"/>
</dbReference>
<dbReference type="GO" id="GO:0000288">
    <property type="term" value="P:nuclear-transcribed mRNA catabolic process, deadenylation-dependent decay"/>
    <property type="evidence" value="ECO:0007669"/>
    <property type="project" value="TreeGrafter"/>
</dbReference>
<feature type="region of interest" description="Disordered" evidence="9">
    <location>
        <begin position="1"/>
        <end position="31"/>
    </location>
</feature>
<dbReference type="InterPro" id="IPR033712">
    <property type="entry name" value="Pumilio_RNA-bd"/>
</dbReference>
<feature type="compositionally biased region" description="Polar residues" evidence="9">
    <location>
        <begin position="94"/>
        <end position="105"/>
    </location>
</feature>
<comment type="similarity">
    <text evidence="6">Belongs to the PUF3 family.</text>
</comment>
<protein>
    <recommendedName>
        <fullName evidence="7">Pumilio homology domain family member 3</fullName>
    </recommendedName>
</protein>
<feature type="repeat" description="Pumilio" evidence="8">
    <location>
        <begin position="538"/>
        <end position="573"/>
    </location>
</feature>
<dbReference type="InterPro" id="IPR011989">
    <property type="entry name" value="ARM-like"/>
</dbReference>
<evidence type="ECO:0000256" key="8">
    <source>
        <dbReference type="PROSITE-ProRule" id="PRU00317"/>
    </source>
</evidence>
<dbReference type="Proteomes" id="UP001275084">
    <property type="component" value="Unassembled WGS sequence"/>
</dbReference>